<evidence type="ECO:0000256" key="1">
    <source>
        <dbReference type="ARBA" id="ARBA00004604"/>
    </source>
</evidence>
<feature type="domain" description="RRM" evidence="5">
    <location>
        <begin position="87"/>
        <end position="165"/>
    </location>
</feature>
<keyword evidence="7" id="KW-1185">Reference proteome</keyword>
<proteinExistence type="predicted"/>
<dbReference type="OrthoDB" id="21467at2759"/>
<keyword evidence="3" id="KW-0539">Nucleus</keyword>
<accession>A0A0M9A546</accession>
<dbReference type="SMART" id="SM00360">
    <property type="entry name" value="RRM"/>
    <property type="match status" value="1"/>
</dbReference>
<evidence type="ECO:0000256" key="3">
    <source>
        <dbReference type="ARBA" id="ARBA00023242"/>
    </source>
</evidence>
<dbReference type="Gene3D" id="3.30.70.330">
    <property type="match status" value="1"/>
</dbReference>
<dbReference type="Proteomes" id="UP000053105">
    <property type="component" value="Unassembled WGS sequence"/>
</dbReference>
<dbReference type="InterPro" id="IPR035979">
    <property type="entry name" value="RBD_domain_sf"/>
</dbReference>
<name>A0A0M9A546_9HYME</name>
<dbReference type="EMBL" id="KQ435732">
    <property type="protein sequence ID" value="KOX77427.1"/>
    <property type="molecule type" value="Genomic_DNA"/>
</dbReference>
<dbReference type="GO" id="GO:0003723">
    <property type="term" value="F:RNA binding"/>
    <property type="evidence" value="ECO:0007669"/>
    <property type="project" value="UniProtKB-UniRule"/>
</dbReference>
<dbReference type="PROSITE" id="PS50102">
    <property type="entry name" value="RRM"/>
    <property type="match status" value="1"/>
</dbReference>
<sequence length="240" mass="28061">MKIKKRSNTVRVPPVKKIIKIKRKSSDKKEESTVTKAIKNVQKVLEKKDIKTTDTSETVPIPKPRKSYKISKNKRRHIRLRKKYPRGIIYLGHIPHGFYEEEMTDYFKQFGKITRVRIVRSKHTGKSRGYGYVEFMHPEVAKVAAETMNNYLMCGRLLKATYIPPEKQHNGFFTGESWSEEIYPKIINRNKVNKVRNGNVNKQNHVSFVQSTRDKLSALEKKLKEKGFDMNFIPVDDSGY</sequence>
<evidence type="ECO:0000256" key="4">
    <source>
        <dbReference type="PROSITE-ProRule" id="PRU00176"/>
    </source>
</evidence>
<evidence type="ECO:0000256" key="2">
    <source>
        <dbReference type="ARBA" id="ARBA00022884"/>
    </source>
</evidence>
<dbReference type="InterPro" id="IPR012677">
    <property type="entry name" value="Nucleotide-bd_a/b_plait_sf"/>
</dbReference>
<comment type="subcellular location">
    <subcellularLocation>
        <location evidence="1">Nucleus</location>
        <location evidence="1">Nucleolus</location>
    </subcellularLocation>
</comment>
<dbReference type="SUPFAM" id="SSF54928">
    <property type="entry name" value="RNA-binding domain, RBD"/>
    <property type="match status" value="1"/>
</dbReference>
<reference evidence="6 7" key="1">
    <citation type="submission" date="2015-07" db="EMBL/GenBank/DDBJ databases">
        <title>The genome of Melipona quadrifasciata.</title>
        <authorList>
            <person name="Pan H."/>
            <person name="Kapheim K."/>
        </authorList>
    </citation>
    <scope>NUCLEOTIDE SEQUENCE [LARGE SCALE GENOMIC DNA]</scope>
    <source>
        <strain evidence="6">0111107301</strain>
        <tissue evidence="6">Whole body</tissue>
    </source>
</reference>
<dbReference type="AlphaFoldDB" id="A0A0M9A546"/>
<keyword evidence="2 4" id="KW-0694">RNA-binding</keyword>
<gene>
    <name evidence="6" type="ORF">WN51_09751</name>
</gene>
<evidence type="ECO:0000313" key="7">
    <source>
        <dbReference type="Proteomes" id="UP000053105"/>
    </source>
</evidence>
<evidence type="ECO:0000313" key="6">
    <source>
        <dbReference type="EMBL" id="KOX77427.1"/>
    </source>
</evidence>
<dbReference type="GO" id="GO:0005730">
    <property type="term" value="C:nucleolus"/>
    <property type="evidence" value="ECO:0007669"/>
    <property type="project" value="UniProtKB-SubCell"/>
</dbReference>
<dbReference type="PANTHER" id="PTHR46754">
    <property type="entry name" value="MKI67 FHA DOMAIN-INTERACTING NUCLEOLAR PHOSPHOPROTEIN"/>
    <property type="match status" value="1"/>
</dbReference>
<evidence type="ECO:0000259" key="5">
    <source>
        <dbReference type="PROSITE" id="PS50102"/>
    </source>
</evidence>
<dbReference type="Pfam" id="PF00076">
    <property type="entry name" value="RRM_1"/>
    <property type="match status" value="1"/>
</dbReference>
<protein>
    <submittedName>
        <fullName evidence="6">MKI67 FHA domain-interacting nucleolar phosphoprotein-like</fullName>
    </submittedName>
</protein>
<organism evidence="6 7">
    <name type="scientific">Melipona quadrifasciata</name>
    <dbReference type="NCBI Taxonomy" id="166423"/>
    <lineage>
        <taxon>Eukaryota</taxon>
        <taxon>Metazoa</taxon>
        <taxon>Ecdysozoa</taxon>
        <taxon>Arthropoda</taxon>
        <taxon>Hexapoda</taxon>
        <taxon>Insecta</taxon>
        <taxon>Pterygota</taxon>
        <taxon>Neoptera</taxon>
        <taxon>Endopterygota</taxon>
        <taxon>Hymenoptera</taxon>
        <taxon>Apocrita</taxon>
        <taxon>Aculeata</taxon>
        <taxon>Apoidea</taxon>
        <taxon>Anthophila</taxon>
        <taxon>Apidae</taxon>
        <taxon>Melipona</taxon>
    </lineage>
</organism>
<dbReference type="CDD" id="cd12307">
    <property type="entry name" value="RRM_NIFK_like"/>
    <property type="match status" value="1"/>
</dbReference>
<dbReference type="STRING" id="166423.A0A0M9A546"/>
<dbReference type="InterPro" id="IPR000504">
    <property type="entry name" value="RRM_dom"/>
</dbReference>